<gene>
    <name evidence="4" type="ORF">DS957_015110</name>
    <name evidence="3" type="ORF">VCHENC02_4134</name>
</gene>
<dbReference type="Proteomes" id="UP000008367">
    <property type="component" value="Unassembled WGS sequence"/>
</dbReference>
<evidence type="ECO:0000313" key="4">
    <source>
        <dbReference type="EMBL" id="RIW11592.1"/>
    </source>
</evidence>
<feature type="transmembrane region" description="Helical" evidence="2">
    <location>
        <begin position="25"/>
        <end position="45"/>
    </location>
</feature>
<feature type="coiled-coil region" evidence="1">
    <location>
        <begin position="47"/>
        <end position="146"/>
    </location>
</feature>
<keyword evidence="2" id="KW-0472">Membrane</keyword>
<dbReference type="RefSeq" id="WP_009702107.1">
    <property type="nucleotide sequence ID" value="NZ_BGNF01000050.1"/>
</dbReference>
<accession>A0A3A1PWD0</accession>
<proteinExistence type="predicted"/>
<evidence type="ECO:0000313" key="3">
    <source>
        <dbReference type="EMBL" id="EKM30115.1"/>
    </source>
</evidence>
<dbReference type="EMBL" id="QOUW02000056">
    <property type="protein sequence ID" value="RIW11592.1"/>
    <property type="molecule type" value="Genomic_DNA"/>
</dbReference>
<keyword evidence="2" id="KW-1133">Transmembrane helix</keyword>
<comment type="caution">
    <text evidence="4">The sequence shown here is derived from an EMBL/GenBank/DDBJ whole genome shotgun (WGS) entry which is preliminary data.</text>
</comment>
<sequence length="244" mass="27653">MTSQNNIEDQDEVVVIEERDKRTHIYIAIAAVLGLAFGGLAGSAMTASKWESTYQVLEEKYQALAQDKTDLVSQVKTREASLDKEIDAKVATLLAEKEEAHKAELKALQAQLTEVEKVNISLESQVKEQKATLSTTKSENDKLNRQADMQATIFERSREVFRKELQISQELESLEKERESLLPKIETLKKECDVFLEGKSWDVKSDACDRHDEANSRLSQVDQLIEVHKMDLKQIKDITAEMGL</sequence>
<name>A0A3A1PWD0_VIBHA</name>
<evidence type="ECO:0000256" key="1">
    <source>
        <dbReference type="SAM" id="Coils"/>
    </source>
</evidence>
<evidence type="ECO:0000313" key="5">
    <source>
        <dbReference type="Proteomes" id="UP000008367"/>
    </source>
</evidence>
<evidence type="ECO:0000256" key="2">
    <source>
        <dbReference type="SAM" id="Phobius"/>
    </source>
</evidence>
<keyword evidence="1" id="KW-0175">Coiled coil</keyword>
<dbReference type="EMBL" id="AJSR01001788">
    <property type="protein sequence ID" value="EKM30115.1"/>
    <property type="molecule type" value="Genomic_DNA"/>
</dbReference>
<protein>
    <submittedName>
        <fullName evidence="4">Chromosome partitioning protein ParA</fullName>
    </submittedName>
</protein>
<dbReference type="Proteomes" id="UP000253437">
    <property type="component" value="Unassembled WGS sequence"/>
</dbReference>
<evidence type="ECO:0000313" key="6">
    <source>
        <dbReference type="Proteomes" id="UP000253437"/>
    </source>
</evidence>
<keyword evidence="2" id="KW-0812">Transmembrane</keyword>
<reference evidence="4 6" key="2">
    <citation type="submission" date="2018-08" db="EMBL/GenBank/DDBJ databases">
        <title>Vibrio harveyi strains pathogenic to white snook Centropomus viridis Lockington (1877) and potential probiotic bacteria.</title>
        <authorList>
            <person name="Soto-Rodriguez S."/>
            <person name="Gomez-Gil B."/>
            <person name="Lozano-Olvera R."/>
        </authorList>
    </citation>
    <scope>NUCLEOTIDE SEQUENCE [LARGE SCALE GENOMIC DNA]</scope>
    <source>
        <strain evidence="4 6">CAIM 1508</strain>
    </source>
</reference>
<organism evidence="4 6">
    <name type="scientific">Vibrio harveyi</name>
    <name type="common">Beneckea harveyi</name>
    <dbReference type="NCBI Taxonomy" id="669"/>
    <lineage>
        <taxon>Bacteria</taxon>
        <taxon>Pseudomonadati</taxon>
        <taxon>Pseudomonadota</taxon>
        <taxon>Gammaproteobacteria</taxon>
        <taxon>Vibrionales</taxon>
        <taxon>Vibrionaceae</taxon>
        <taxon>Vibrio</taxon>
    </lineage>
</organism>
<dbReference type="AlphaFoldDB" id="A0A3A1PWD0"/>
<reference evidence="3 5" key="1">
    <citation type="submission" date="2012-10" db="EMBL/GenBank/DDBJ databases">
        <title>Genome sequence of Vibrio Cholerae HENC-02.</title>
        <authorList>
            <person name="Eppinger M."/>
            <person name="Hasan N.A."/>
            <person name="Sengamalay N."/>
            <person name="Hine E."/>
            <person name="Su Q."/>
            <person name="Daugherty S.C."/>
            <person name="Young S."/>
            <person name="Sadzewicz L."/>
            <person name="Tallon L."/>
            <person name="Cebula T.A."/>
            <person name="Ravel J."/>
            <person name="Colwell R.R."/>
        </authorList>
    </citation>
    <scope>NUCLEOTIDE SEQUENCE [LARGE SCALE GENOMIC DNA]</scope>
    <source>
        <strain evidence="3 5">HENC-02</strain>
    </source>
</reference>